<sequence>MIFSKLGTTLAAAAILIIPEVLALSVINYNVVVPPSAATHLVGVAINDDIYPLTQNPSTPLLFSGWAPGEKSYQYVIVDSMTARSVLDYEKFKRPAILTQNSTYNEVFGRPWNQLSLPPLPKVYDYPYPIKSSKLYEDGQIATIHFQADPQELDRMHNATQEEIFVIGKMSYIGYDNVQHFSEVKIKVGGHSTRSWAKVPYKLKIDKESSPDGLYGRYHLKLRSEATDPTIIREKLYADMLESTGVVTSQGAYVRLFLNDKPVGIFLIVDDVTSKQFIRQSFYGGEKVDVGPLIKGDAGKGEYAADLFYRGTNISAYDTNTYEVRVDGDPEGTAMNKLVDFMSFISTYQATNTENDMAAWSTWMDVDTYMRSMVIEWLTGNWDGHVYSGNNYAIYHKTDANQYVYVPMDFDYTFGNGLEQDQMVLATAKSDKFTANRATHSYLYEKLMTMPAFKAKYDGILNDIVTKMFTSQVIDPRLRGLAYMLQHEVVWDQGLKRQSVGKSRPWKAEEYLSSFDVGGKDVDLLYGVRQWVALKERAAKLQLGLIQPPPATSEDNGGGDAETDALHGAVVKSTVLSPF</sequence>
<dbReference type="Pfam" id="PF08757">
    <property type="entry name" value="CotH"/>
    <property type="match status" value="1"/>
</dbReference>
<feature type="signal peptide" evidence="1">
    <location>
        <begin position="1"/>
        <end position="23"/>
    </location>
</feature>
<evidence type="ECO:0000256" key="1">
    <source>
        <dbReference type="SAM" id="SignalP"/>
    </source>
</evidence>
<evidence type="ECO:0008006" key="4">
    <source>
        <dbReference type="Google" id="ProtNLM"/>
    </source>
</evidence>
<dbReference type="OrthoDB" id="10267127at2759"/>
<feature type="chain" id="PRO_5034192934" description="Spore coat protein CotH" evidence="1">
    <location>
        <begin position="24"/>
        <end position="579"/>
    </location>
</feature>
<proteinExistence type="predicted"/>
<evidence type="ECO:0000313" key="3">
    <source>
        <dbReference type="Proteomes" id="UP000612746"/>
    </source>
</evidence>
<organism evidence="2 3">
    <name type="scientific">Umbelopsis vinacea</name>
    <dbReference type="NCBI Taxonomy" id="44442"/>
    <lineage>
        <taxon>Eukaryota</taxon>
        <taxon>Fungi</taxon>
        <taxon>Fungi incertae sedis</taxon>
        <taxon>Mucoromycota</taxon>
        <taxon>Mucoromycotina</taxon>
        <taxon>Umbelopsidomycetes</taxon>
        <taxon>Umbelopsidales</taxon>
        <taxon>Umbelopsidaceae</taxon>
        <taxon>Umbelopsis</taxon>
    </lineage>
</organism>
<dbReference type="AlphaFoldDB" id="A0A8H7QBN6"/>
<dbReference type="PANTHER" id="PTHR40050">
    <property type="entry name" value="INNER SPORE COAT PROTEIN H"/>
    <property type="match status" value="1"/>
</dbReference>
<keyword evidence="1" id="KW-0732">Signal</keyword>
<dbReference type="InterPro" id="IPR014867">
    <property type="entry name" value="Spore_coat_CotH_CotH2/3/7"/>
</dbReference>
<evidence type="ECO:0000313" key="2">
    <source>
        <dbReference type="EMBL" id="KAG2189431.1"/>
    </source>
</evidence>
<reference evidence="2" key="1">
    <citation type="submission" date="2020-12" db="EMBL/GenBank/DDBJ databases">
        <title>Metabolic potential, ecology and presence of endohyphal bacteria is reflected in genomic diversity of Mucoromycotina.</title>
        <authorList>
            <person name="Muszewska A."/>
            <person name="Okrasinska A."/>
            <person name="Steczkiewicz K."/>
            <person name="Drgas O."/>
            <person name="Orlowska M."/>
            <person name="Perlinska-Lenart U."/>
            <person name="Aleksandrzak-Piekarczyk T."/>
            <person name="Szatraj K."/>
            <person name="Zielenkiewicz U."/>
            <person name="Pilsyk S."/>
            <person name="Malc E."/>
            <person name="Mieczkowski P."/>
            <person name="Kruszewska J.S."/>
            <person name="Biernat P."/>
            <person name="Pawlowska J."/>
        </authorList>
    </citation>
    <scope>NUCLEOTIDE SEQUENCE</scope>
    <source>
        <strain evidence="2">WA0000051536</strain>
    </source>
</reference>
<accession>A0A8H7QBN6</accession>
<dbReference type="EMBL" id="JAEPRA010000001">
    <property type="protein sequence ID" value="KAG2189431.1"/>
    <property type="molecule type" value="Genomic_DNA"/>
</dbReference>
<dbReference type="PANTHER" id="PTHR40050:SF1">
    <property type="entry name" value="INNER SPORE COAT PROTEIN H"/>
    <property type="match status" value="1"/>
</dbReference>
<gene>
    <name evidence="2" type="ORF">INT44_004573</name>
</gene>
<keyword evidence="3" id="KW-1185">Reference proteome</keyword>
<protein>
    <recommendedName>
        <fullName evidence="4">Spore coat protein CotH</fullName>
    </recommendedName>
</protein>
<name>A0A8H7QBN6_9FUNG</name>
<comment type="caution">
    <text evidence="2">The sequence shown here is derived from an EMBL/GenBank/DDBJ whole genome shotgun (WGS) entry which is preliminary data.</text>
</comment>
<dbReference type="Proteomes" id="UP000612746">
    <property type="component" value="Unassembled WGS sequence"/>
</dbReference>